<dbReference type="PROSITE" id="PS51340">
    <property type="entry name" value="MOSC"/>
    <property type="match status" value="1"/>
</dbReference>
<organism evidence="2 3">
    <name type="scientific">Pedobacter hartonius</name>
    <dbReference type="NCBI Taxonomy" id="425514"/>
    <lineage>
        <taxon>Bacteria</taxon>
        <taxon>Pseudomonadati</taxon>
        <taxon>Bacteroidota</taxon>
        <taxon>Sphingobacteriia</taxon>
        <taxon>Sphingobacteriales</taxon>
        <taxon>Sphingobacteriaceae</taxon>
        <taxon>Pedobacter</taxon>
    </lineage>
</organism>
<dbReference type="InterPro" id="IPR011037">
    <property type="entry name" value="Pyrv_Knase-like_insert_dom_sf"/>
</dbReference>
<dbReference type="PANTHER" id="PTHR14237">
    <property type="entry name" value="MOLYBDOPTERIN COFACTOR SULFURASE MOSC"/>
    <property type="match status" value="1"/>
</dbReference>
<dbReference type="InterPro" id="IPR005302">
    <property type="entry name" value="MoCF_Sase_C"/>
</dbReference>
<feature type="domain" description="MOSC" evidence="1">
    <location>
        <begin position="127"/>
        <end position="267"/>
    </location>
</feature>
<gene>
    <name evidence="2" type="ORF">SAMN05443550_10365</name>
</gene>
<keyword evidence="3" id="KW-1185">Reference proteome</keyword>
<dbReference type="Pfam" id="PF03476">
    <property type="entry name" value="MOSC_N"/>
    <property type="match status" value="1"/>
</dbReference>
<sequence>MNELYLSELHIYPIKSLGGMSLQQAQLTDRGLKYDRRWMLIDAGGTFVTQRKHFELAMLQVSINDGRLTVTHKKDPAVHISFSLDETTGISIPVNIWDDQSTGLEVSTLVNEWFTDFMQMDVRLVQMPADERRLVDPRYAEDNEIVSFADGYPCLIISQASLDGLNGKLTDPVRMDRFRPNLVFTGGEPHIEDKFTSFYLGDTLFSAVKPCARCVLTTIDQQTGAKGQEPLKTLAGYRTVGKKVLFGQNLIHKGKGLISVGDQLRVTDWKPTA</sequence>
<dbReference type="GO" id="GO:0003824">
    <property type="term" value="F:catalytic activity"/>
    <property type="evidence" value="ECO:0007669"/>
    <property type="project" value="InterPro"/>
</dbReference>
<evidence type="ECO:0000259" key="1">
    <source>
        <dbReference type="PROSITE" id="PS51340"/>
    </source>
</evidence>
<reference evidence="2 3" key="1">
    <citation type="submission" date="2016-10" db="EMBL/GenBank/DDBJ databases">
        <authorList>
            <person name="de Groot N.N."/>
        </authorList>
    </citation>
    <scope>NUCLEOTIDE SEQUENCE [LARGE SCALE GENOMIC DNA]</scope>
    <source>
        <strain evidence="2 3">DSM 19033</strain>
    </source>
</reference>
<dbReference type="PANTHER" id="PTHR14237:SF19">
    <property type="entry name" value="MITOCHONDRIAL AMIDOXIME REDUCING COMPONENT 1"/>
    <property type="match status" value="1"/>
</dbReference>
<accession>A0A1H4AR12</accession>
<protein>
    <recommendedName>
        <fullName evidence="1">MOSC domain-containing protein</fullName>
    </recommendedName>
</protein>
<evidence type="ECO:0000313" key="2">
    <source>
        <dbReference type="EMBL" id="SEA38271.1"/>
    </source>
</evidence>
<dbReference type="OrthoDB" id="581532at2"/>
<dbReference type="GO" id="GO:0030170">
    <property type="term" value="F:pyridoxal phosphate binding"/>
    <property type="evidence" value="ECO:0007669"/>
    <property type="project" value="InterPro"/>
</dbReference>
<proteinExistence type="predicted"/>
<dbReference type="EMBL" id="FNRA01000003">
    <property type="protein sequence ID" value="SEA38271.1"/>
    <property type="molecule type" value="Genomic_DNA"/>
</dbReference>
<dbReference type="GO" id="GO:0030151">
    <property type="term" value="F:molybdenum ion binding"/>
    <property type="evidence" value="ECO:0007669"/>
    <property type="project" value="InterPro"/>
</dbReference>
<dbReference type="SUPFAM" id="SSF50800">
    <property type="entry name" value="PK beta-barrel domain-like"/>
    <property type="match status" value="1"/>
</dbReference>
<dbReference type="SUPFAM" id="SSF141673">
    <property type="entry name" value="MOSC N-terminal domain-like"/>
    <property type="match status" value="1"/>
</dbReference>
<name>A0A1H4AR12_9SPHI</name>
<dbReference type="Pfam" id="PF03473">
    <property type="entry name" value="MOSC"/>
    <property type="match status" value="1"/>
</dbReference>
<dbReference type="RefSeq" id="WP_090555737.1">
    <property type="nucleotide sequence ID" value="NZ_FNRA01000003.1"/>
</dbReference>
<dbReference type="AlphaFoldDB" id="A0A1H4AR12"/>
<dbReference type="InterPro" id="IPR005303">
    <property type="entry name" value="MOCOS_middle"/>
</dbReference>
<dbReference type="Proteomes" id="UP000198850">
    <property type="component" value="Unassembled WGS sequence"/>
</dbReference>
<dbReference type="STRING" id="425514.SAMN05443550_10365"/>
<evidence type="ECO:0000313" key="3">
    <source>
        <dbReference type="Proteomes" id="UP000198850"/>
    </source>
</evidence>